<feature type="transmembrane region" description="Helical" evidence="1">
    <location>
        <begin position="36"/>
        <end position="60"/>
    </location>
</feature>
<feature type="transmembrane region" description="Helical" evidence="1">
    <location>
        <begin position="105"/>
        <end position="124"/>
    </location>
</feature>
<dbReference type="RefSeq" id="WP_074907027.1">
    <property type="nucleotide sequence ID" value="NZ_FOUB01000087.1"/>
</dbReference>
<dbReference type="Pfam" id="PF09990">
    <property type="entry name" value="DUF2231"/>
    <property type="match status" value="1"/>
</dbReference>
<dbReference type="OrthoDB" id="2873672at2"/>
<feature type="domain" description="DUF2231" evidence="2">
    <location>
        <begin position="2"/>
        <end position="137"/>
    </location>
</feature>
<dbReference type="SUPFAM" id="SSF81321">
    <property type="entry name" value="Family A G protein-coupled receptor-like"/>
    <property type="match status" value="1"/>
</dbReference>
<keyword evidence="1" id="KW-1133">Transmembrane helix</keyword>
<feature type="transmembrane region" description="Helical" evidence="1">
    <location>
        <begin position="72"/>
        <end position="93"/>
    </location>
</feature>
<dbReference type="EMBL" id="FOUB01000087">
    <property type="protein sequence ID" value="SFN02990.1"/>
    <property type="molecule type" value="Genomic_DNA"/>
</dbReference>
<keyword evidence="1" id="KW-0812">Transmembrane</keyword>
<keyword evidence="1" id="KW-0472">Membrane</keyword>
<accession>A0A1I4VPD4</accession>
<reference evidence="4" key="1">
    <citation type="submission" date="2016-10" db="EMBL/GenBank/DDBJ databases">
        <authorList>
            <person name="Varghese N."/>
            <person name="Submissions S."/>
        </authorList>
    </citation>
    <scope>NUCLEOTIDE SEQUENCE [LARGE SCALE GENOMIC DNA]</scope>
    <source>
        <strain evidence="4">Nm44</strain>
    </source>
</reference>
<evidence type="ECO:0000313" key="3">
    <source>
        <dbReference type="EMBL" id="SFN02990.1"/>
    </source>
</evidence>
<dbReference type="InterPro" id="IPR019251">
    <property type="entry name" value="DUF2231_TM"/>
</dbReference>
<gene>
    <name evidence="3" type="ORF">SAMN05421863_108713</name>
</gene>
<proteinExistence type="predicted"/>
<evidence type="ECO:0000259" key="2">
    <source>
        <dbReference type="Pfam" id="PF09990"/>
    </source>
</evidence>
<name>A0A1I4VPD4_9PROT</name>
<organism evidence="3 4">
    <name type="scientific">Nitrosomonas communis</name>
    <dbReference type="NCBI Taxonomy" id="44574"/>
    <lineage>
        <taxon>Bacteria</taxon>
        <taxon>Pseudomonadati</taxon>
        <taxon>Pseudomonadota</taxon>
        <taxon>Betaproteobacteria</taxon>
        <taxon>Nitrosomonadales</taxon>
        <taxon>Nitrosomonadaceae</taxon>
        <taxon>Nitrosomonas</taxon>
    </lineage>
</organism>
<protein>
    <submittedName>
        <fullName evidence="3">Uncharacterized membrane protein</fullName>
    </submittedName>
</protein>
<dbReference type="Proteomes" id="UP000183287">
    <property type="component" value="Unassembled WGS sequence"/>
</dbReference>
<sequence length="141" mass="15395">MKHPIHPMLVHFPIAAWFISTIGDVAGLFTNEQVSWVAGVLLVIGVITALFAMISGLIELGKIDQQSPAIKIANNHMMLMMISWFFYAVSLFLRLNGTNLGQPGIIAIIMSIIGFIFLCIAGWLGGKLVYEHGVGVHSHHS</sequence>
<keyword evidence="4" id="KW-1185">Reference proteome</keyword>
<evidence type="ECO:0000256" key="1">
    <source>
        <dbReference type="SAM" id="Phobius"/>
    </source>
</evidence>
<feature type="transmembrane region" description="Helical" evidence="1">
    <location>
        <begin position="12"/>
        <end position="30"/>
    </location>
</feature>
<dbReference type="AlphaFoldDB" id="A0A1I4VPD4"/>
<evidence type="ECO:0000313" key="4">
    <source>
        <dbReference type="Proteomes" id="UP000183287"/>
    </source>
</evidence>